<dbReference type="Pfam" id="PF02616">
    <property type="entry name" value="SMC_ScpA"/>
    <property type="match status" value="1"/>
</dbReference>
<dbReference type="PANTHER" id="PTHR33969:SF2">
    <property type="entry name" value="SEGREGATION AND CONDENSATION PROTEIN A"/>
    <property type="match status" value="1"/>
</dbReference>
<evidence type="ECO:0000256" key="1">
    <source>
        <dbReference type="ARBA" id="ARBA00044777"/>
    </source>
</evidence>
<dbReference type="PANTHER" id="PTHR33969">
    <property type="entry name" value="SEGREGATION AND CONDENSATION PROTEIN A"/>
    <property type="match status" value="1"/>
</dbReference>
<keyword evidence="3" id="KW-1185">Reference proteome</keyword>
<dbReference type="EMBL" id="JBHUEY010000006">
    <property type="protein sequence ID" value="MFD1785379.1"/>
    <property type="molecule type" value="Genomic_DNA"/>
</dbReference>
<organism evidence="2 3">
    <name type="scientific">Phenylobacterium terrae</name>
    <dbReference type="NCBI Taxonomy" id="2665495"/>
    <lineage>
        <taxon>Bacteria</taxon>
        <taxon>Pseudomonadati</taxon>
        <taxon>Pseudomonadota</taxon>
        <taxon>Alphaproteobacteria</taxon>
        <taxon>Caulobacterales</taxon>
        <taxon>Caulobacteraceae</taxon>
        <taxon>Phenylobacterium</taxon>
    </lineage>
</organism>
<dbReference type="InterPro" id="IPR003768">
    <property type="entry name" value="ScpA"/>
</dbReference>
<proteinExistence type="predicted"/>
<evidence type="ECO:0000313" key="2">
    <source>
        <dbReference type="EMBL" id="MFD1785379.1"/>
    </source>
</evidence>
<gene>
    <name evidence="2" type="ORF">ACFSC0_18410</name>
</gene>
<reference evidence="3" key="1">
    <citation type="journal article" date="2019" name="Int. J. Syst. Evol. Microbiol.">
        <title>The Global Catalogue of Microorganisms (GCM) 10K type strain sequencing project: providing services to taxonomists for standard genome sequencing and annotation.</title>
        <authorList>
            <consortium name="The Broad Institute Genomics Platform"/>
            <consortium name="The Broad Institute Genome Sequencing Center for Infectious Disease"/>
            <person name="Wu L."/>
            <person name="Ma J."/>
        </authorList>
    </citation>
    <scope>NUCLEOTIDE SEQUENCE [LARGE SCALE GENOMIC DNA]</scope>
    <source>
        <strain evidence="3">DFY28</strain>
    </source>
</reference>
<protein>
    <recommendedName>
        <fullName evidence="1">Segregation and condensation protein A</fullName>
    </recommendedName>
</protein>
<evidence type="ECO:0000313" key="3">
    <source>
        <dbReference type="Proteomes" id="UP001597237"/>
    </source>
</evidence>
<accession>A0ABW4N7A9</accession>
<name>A0ABW4N7A9_9CAUL</name>
<dbReference type="Proteomes" id="UP001597237">
    <property type="component" value="Unassembled WGS sequence"/>
</dbReference>
<dbReference type="Gene3D" id="6.10.250.2410">
    <property type="match status" value="1"/>
</dbReference>
<sequence length="269" mass="29921">MNAFQPNLSFEAASRAAEDGAALIVDIDGFEGPLDVLLALARTQKVDLTKLSVLKLAEQYLAFVQQARRLHFALAADYLVMASWLAYLKSRLLLPKPERPKGDEPPAEEMAAQLAFRLAKLDAMRKAAEALKERPQLGRDVFVRGDPDQVKVIPSSRIEGDLYGLMSAYVTQRRREQAKHYTPRPQQAYPLEAARDRLRDMLPELARWTSLTGLAPFRPEGEGPSRASYVASTLSASLELVKEGSLEARQLEAFADIYLRARKGRAEAA</sequence>
<comment type="caution">
    <text evidence="2">The sequence shown here is derived from an EMBL/GenBank/DDBJ whole genome shotgun (WGS) entry which is preliminary data.</text>
</comment>
<dbReference type="RefSeq" id="WP_377281440.1">
    <property type="nucleotide sequence ID" value="NZ_JBHRSI010000004.1"/>
</dbReference>